<proteinExistence type="inferred from homology"/>
<dbReference type="PANTHER" id="PTHR11986">
    <property type="entry name" value="AMINOTRANSFERASE CLASS III"/>
    <property type="match status" value="1"/>
</dbReference>
<accession>A0ABY7U677</accession>
<dbReference type="SUPFAM" id="SSF53383">
    <property type="entry name" value="PLP-dependent transferases"/>
    <property type="match status" value="1"/>
</dbReference>
<dbReference type="Proteomes" id="UP001220064">
    <property type="component" value="Chromosome"/>
</dbReference>
<evidence type="ECO:0000256" key="3">
    <source>
        <dbReference type="ARBA" id="ARBA00022898"/>
    </source>
</evidence>
<dbReference type="PIRSF" id="PIRSF000521">
    <property type="entry name" value="Transaminase_4ab_Lys_Orn"/>
    <property type="match status" value="1"/>
</dbReference>
<dbReference type="GO" id="GO:0047589">
    <property type="term" value="F:5-aminovalerate transaminase activity"/>
    <property type="evidence" value="ECO:0007669"/>
    <property type="project" value="UniProtKB-EC"/>
</dbReference>
<dbReference type="InterPro" id="IPR050103">
    <property type="entry name" value="Class-III_PLP-dep_AT"/>
</dbReference>
<dbReference type="InterPro" id="IPR005814">
    <property type="entry name" value="Aminotrans_3"/>
</dbReference>
<keyword evidence="6" id="KW-1185">Reference proteome</keyword>
<dbReference type="InterPro" id="IPR015424">
    <property type="entry name" value="PyrdxlP-dep_Trfase"/>
</dbReference>
<evidence type="ECO:0000313" key="6">
    <source>
        <dbReference type="Proteomes" id="UP001220064"/>
    </source>
</evidence>
<evidence type="ECO:0000313" key="5">
    <source>
        <dbReference type="EMBL" id="WCZ32079.1"/>
    </source>
</evidence>
<gene>
    <name evidence="5" type="primary">davT</name>
    <name evidence="5" type="ORF">CMASS_03120</name>
</gene>
<dbReference type="PANTHER" id="PTHR11986:SF58">
    <property type="entry name" value="LEUCINE_METHIONINE RACEMASE"/>
    <property type="match status" value="1"/>
</dbReference>
<name>A0ABY7U677_9CORY</name>
<protein>
    <submittedName>
        <fullName evidence="5">5-aminovalerate aminotransferase DavT</fullName>
        <ecNumber evidence="5">2.6.1.48</ecNumber>
    </submittedName>
</protein>
<keyword evidence="5" id="KW-0808">Transferase</keyword>
<dbReference type="Gene3D" id="3.90.1150.10">
    <property type="entry name" value="Aspartate Aminotransferase, domain 1"/>
    <property type="match status" value="1"/>
</dbReference>
<comment type="cofactor">
    <cofactor evidence="1">
        <name>pyridoxal 5'-phosphate</name>
        <dbReference type="ChEBI" id="CHEBI:597326"/>
    </cofactor>
</comment>
<reference evidence="5 6" key="1">
    <citation type="submission" date="2020-10" db="EMBL/GenBank/DDBJ databases">
        <title>Complete genome sequence of Corynebacterium massiliense DSM 45435, type strain of Corynebacterium massiliense.</title>
        <authorList>
            <person name="Busche T."/>
            <person name="Kalinowski J."/>
            <person name="Ruckert C."/>
        </authorList>
    </citation>
    <scope>NUCLEOTIDE SEQUENCE [LARGE SCALE GENOMIC DNA]</scope>
    <source>
        <strain evidence="5 6">DSM 45435</strain>
    </source>
</reference>
<evidence type="ECO:0000256" key="2">
    <source>
        <dbReference type="ARBA" id="ARBA00008954"/>
    </source>
</evidence>
<sequence length="395" mass="43030">MGNIGHSHPRVVEAIKDQADRLVNYSAAFFYHDRMVETIEKLAATTPGDFPKKVAFGTSGSDANDGMMKYARAYTKRTTVLTFSGAYHGTSYGALTMSTCTSTMRTGSGPLVPEVHTIPFPDFYHKALPGETEEEFTDRYFGYVEEMLATTIPAEEVAAVIIEPIQGDAGIVKPPVRYVQQLAELCKRNGILLGVDEINQGLGRTGTMWSIEHFDVVPDLLTTAKSLANGLPLSAVVGRAEVIDSLQAPGHIFTNAGNPIACAACSTVLDVIAEEGLVERSRELGEWAKARLNELQEKHPAIGDVRMYGLNGAIELVKDRDTKEPDSDATNKVMKYCHEHGVILITLAASVLRFQPPMNTPKEQLEQGIAVLDDAFTALENGEIELDTDEVLGWT</sequence>
<comment type="similarity">
    <text evidence="2 4">Belongs to the class-III pyridoxal-phosphate-dependent aminotransferase family.</text>
</comment>
<keyword evidence="5" id="KW-0032">Aminotransferase</keyword>
<dbReference type="Pfam" id="PF00202">
    <property type="entry name" value="Aminotran_3"/>
    <property type="match status" value="1"/>
</dbReference>
<keyword evidence="3 4" id="KW-0663">Pyridoxal phosphate</keyword>
<dbReference type="EC" id="2.6.1.48" evidence="5"/>
<dbReference type="InterPro" id="IPR015421">
    <property type="entry name" value="PyrdxlP-dep_Trfase_major"/>
</dbReference>
<dbReference type="Gene3D" id="3.40.640.10">
    <property type="entry name" value="Type I PLP-dependent aspartate aminotransferase-like (Major domain)"/>
    <property type="match status" value="1"/>
</dbReference>
<dbReference type="EMBL" id="CP063189">
    <property type="protein sequence ID" value="WCZ32079.1"/>
    <property type="molecule type" value="Genomic_DNA"/>
</dbReference>
<dbReference type="InterPro" id="IPR015422">
    <property type="entry name" value="PyrdxlP-dep_Trfase_small"/>
</dbReference>
<evidence type="ECO:0000256" key="1">
    <source>
        <dbReference type="ARBA" id="ARBA00001933"/>
    </source>
</evidence>
<evidence type="ECO:0000256" key="4">
    <source>
        <dbReference type="RuleBase" id="RU003560"/>
    </source>
</evidence>
<organism evidence="5 6">
    <name type="scientific">Corynebacterium massiliense DSM 45435</name>
    <dbReference type="NCBI Taxonomy" id="1121364"/>
    <lineage>
        <taxon>Bacteria</taxon>
        <taxon>Bacillati</taxon>
        <taxon>Actinomycetota</taxon>
        <taxon>Actinomycetes</taxon>
        <taxon>Mycobacteriales</taxon>
        <taxon>Corynebacteriaceae</taxon>
        <taxon>Corynebacterium</taxon>
    </lineage>
</organism>
<dbReference type="CDD" id="cd00610">
    <property type="entry name" value="OAT_like"/>
    <property type="match status" value="1"/>
</dbReference>